<proteinExistence type="predicted"/>
<keyword evidence="2" id="KW-1185">Reference proteome</keyword>
<accession>A0A017HPZ9</accession>
<dbReference type="HOGENOM" id="CLU_1905182_0_0_5"/>
<name>A0A017HPZ9_9RHOB</name>
<gene>
    <name evidence="1" type="ORF">Rumeso_01953</name>
</gene>
<dbReference type="AlphaFoldDB" id="A0A017HPZ9"/>
<reference evidence="1 2" key="1">
    <citation type="submission" date="2013-02" db="EMBL/GenBank/DDBJ databases">
        <authorList>
            <person name="Fiebig A."/>
            <person name="Goeker M."/>
            <person name="Klenk H.-P.P."/>
        </authorList>
    </citation>
    <scope>NUCLEOTIDE SEQUENCE [LARGE SCALE GENOMIC DNA]</scope>
    <source>
        <strain evidence="1 2">DSM 19309</strain>
    </source>
</reference>
<dbReference type="STRING" id="442562.Rumeso_01953"/>
<sequence length="133" mass="14262">MRGEIQALGPFAVVAIGLTLLPGISAGQSRYEWGLPDDHDGDRPCSVVLVPCSNEPCLARIEVHNGLVLALRHVSASLRIGSLAVWMDYDSGLDEEIDTISVRLPAGYYAVPAHLGLPEDSDGTIRIFQVPLS</sequence>
<evidence type="ECO:0000313" key="1">
    <source>
        <dbReference type="EMBL" id="EYD76532.1"/>
    </source>
</evidence>
<evidence type="ECO:0000313" key="2">
    <source>
        <dbReference type="Proteomes" id="UP000019666"/>
    </source>
</evidence>
<comment type="caution">
    <text evidence="1">The sequence shown here is derived from an EMBL/GenBank/DDBJ whole genome shotgun (WGS) entry which is preliminary data.</text>
</comment>
<protein>
    <submittedName>
        <fullName evidence="1">Uncharacterized protein</fullName>
    </submittedName>
</protein>
<dbReference type="EMBL" id="AOSK01000043">
    <property type="protein sequence ID" value="EYD76532.1"/>
    <property type="molecule type" value="Genomic_DNA"/>
</dbReference>
<organism evidence="1 2">
    <name type="scientific">Rubellimicrobium mesophilum DSM 19309</name>
    <dbReference type="NCBI Taxonomy" id="442562"/>
    <lineage>
        <taxon>Bacteria</taxon>
        <taxon>Pseudomonadati</taxon>
        <taxon>Pseudomonadota</taxon>
        <taxon>Alphaproteobacteria</taxon>
        <taxon>Rhodobacterales</taxon>
        <taxon>Roseobacteraceae</taxon>
        <taxon>Rubellimicrobium</taxon>
    </lineage>
</organism>
<dbReference type="RefSeq" id="WP_156362694.1">
    <property type="nucleotide sequence ID" value="NZ_KK088556.1"/>
</dbReference>
<dbReference type="Proteomes" id="UP000019666">
    <property type="component" value="Unassembled WGS sequence"/>
</dbReference>